<evidence type="ECO:0000259" key="3">
    <source>
        <dbReference type="Pfam" id="PF00501"/>
    </source>
</evidence>
<dbReference type="GO" id="GO:0031956">
    <property type="term" value="F:medium-chain fatty acid-CoA ligase activity"/>
    <property type="evidence" value="ECO:0007669"/>
    <property type="project" value="TreeGrafter"/>
</dbReference>
<gene>
    <name evidence="5" type="primary">LOC111025003</name>
</gene>
<dbReference type="Pfam" id="PF00501">
    <property type="entry name" value="AMP-binding"/>
    <property type="match status" value="1"/>
</dbReference>
<dbReference type="Proteomes" id="UP000504603">
    <property type="component" value="Unplaced"/>
</dbReference>
<dbReference type="SUPFAM" id="SSF56801">
    <property type="entry name" value="Acetyl-CoA synthetase-like"/>
    <property type="match status" value="1"/>
</dbReference>
<evidence type="ECO:0000313" key="5">
    <source>
        <dbReference type="RefSeq" id="XP_022158543.1"/>
    </source>
</evidence>
<accession>A0A6J1DWD9</accession>
<sequence length="137" mass="14425">MGIPTLTGLLKLVAGEFPDRRALSVCGKFDLSHFRLQELVDSAASKLVAGGVKPGDVVALVFPNTVEFVIMFLGVIRARATAAPLNAAYTSEEFEFYMSDSESKLLVTSTEGNGPAQTAASKLKIQHATAALPGALN</sequence>
<keyword evidence="2" id="KW-0436">Ligase</keyword>
<name>A0A6J1DWD9_MOMCH</name>
<protein>
    <submittedName>
        <fullName evidence="5">Oxalate--CoA ligase-like</fullName>
    </submittedName>
</protein>
<dbReference type="KEGG" id="mcha:111025003"/>
<evidence type="ECO:0000256" key="1">
    <source>
        <dbReference type="ARBA" id="ARBA00006432"/>
    </source>
</evidence>
<dbReference type="AlphaFoldDB" id="A0A6J1DWD9"/>
<keyword evidence="4" id="KW-1185">Reference proteome</keyword>
<dbReference type="GO" id="GO:0006631">
    <property type="term" value="P:fatty acid metabolic process"/>
    <property type="evidence" value="ECO:0007669"/>
    <property type="project" value="TreeGrafter"/>
</dbReference>
<dbReference type="InterPro" id="IPR000873">
    <property type="entry name" value="AMP-dep_synth/lig_dom"/>
</dbReference>
<dbReference type="GeneID" id="111025003"/>
<dbReference type="RefSeq" id="XP_022158543.1">
    <property type="nucleotide sequence ID" value="XM_022302851.1"/>
</dbReference>
<dbReference type="PANTHER" id="PTHR43201:SF5">
    <property type="entry name" value="MEDIUM-CHAIN ACYL-COA LIGASE ACSF2, MITOCHONDRIAL"/>
    <property type="match status" value="1"/>
</dbReference>
<comment type="similarity">
    <text evidence="1">Belongs to the ATP-dependent AMP-binding enzyme family.</text>
</comment>
<reference evidence="5" key="1">
    <citation type="submission" date="2025-08" db="UniProtKB">
        <authorList>
            <consortium name="RefSeq"/>
        </authorList>
    </citation>
    <scope>IDENTIFICATION</scope>
    <source>
        <strain evidence="5">OHB3-1</strain>
    </source>
</reference>
<dbReference type="Gene3D" id="3.40.50.12780">
    <property type="entry name" value="N-terminal domain of ligase-like"/>
    <property type="match status" value="1"/>
</dbReference>
<feature type="domain" description="AMP-dependent synthetase/ligase" evidence="3">
    <location>
        <begin position="14"/>
        <end position="116"/>
    </location>
</feature>
<dbReference type="InterPro" id="IPR042099">
    <property type="entry name" value="ANL_N_sf"/>
</dbReference>
<dbReference type="PANTHER" id="PTHR43201">
    <property type="entry name" value="ACYL-COA SYNTHETASE"/>
    <property type="match status" value="1"/>
</dbReference>
<organism evidence="4 5">
    <name type="scientific">Momordica charantia</name>
    <name type="common">Bitter gourd</name>
    <name type="synonym">Balsam pear</name>
    <dbReference type="NCBI Taxonomy" id="3673"/>
    <lineage>
        <taxon>Eukaryota</taxon>
        <taxon>Viridiplantae</taxon>
        <taxon>Streptophyta</taxon>
        <taxon>Embryophyta</taxon>
        <taxon>Tracheophyta</taxon>
        <taxon>Spermatophyta</taxon>
        <taxon>Magnoliopsida</taxon>
        <taxon>eudicotyledons</taxon>
        <taxon>Gunneridae</taxon>
        <taxon>Pentapetalae</taxon>
        <taxon>rosids</taxon>
        <taxon>fabids</taxon>
        <taxon>Cucurbitales</taxon>
        <taxon>Cucurbitaceae</taxon>
        <taxon>Momordiceae</taxon>
        <taxon>Momordica</taxon>
    </lineage>
</organism>
<evidence type="ECO:0000256" key="2">
    <source>
        <dbReference type="ARBA" id="ARBA00022598"/>
    </source>
</evidence>
<proteinExistence type="inferred from homology"/>
<evidence type="ECO:0000313" key="4">
    <source>
        <dbReference type="Proteomes" id="UP000504603"/>
    </source>
</evidence>
<dbReference type="OrthoDB" id="3633556at2759"/>